<evidence type="ECO:0000313" key="2">
    <source>
        <dbReference type="EMBL" id="MBW0499836.1"/>
    </source>
</evidence>
<proteinExistence type="predicted"/>
<gene>
    <name evidence="2" type="ORF">O181_039551</name>
</gene>
<protein>
    <submittedName>
        <fullName evidence="2">Uncharacterized protein</fullName>
    </submittedName>
</protein>
<feature type="region of interest" description="Disordered" evidence="1">
    <location>
        <begin position="1"/>
        <end position="29"/>
    </location>
</feature>
<reference evidence="2" key="1">
    <citation type="submission" date="2021-03" db="EMBL/GenBank/DDBJ databases">
        <title>Draft genome sequence of rust myrtle Austropuccinia psidii MF-1, a brazilian biotype.</title>
        <authorList>
            <person name="Quecine M.C."/>
            <person name="Pachon D.M.R."/>
            <person name="Bonatelli M.L."/>
            <person name="Correr F.H."/>
            <person name="Franceschini L.M."/>
            <person name="Leite T.F."/>
            <person name="Margarido G.R.A."/>
            <person name="Almeida C.A."/>
            <person name="Ferrarezi J.A."/>
            <person name="Labate C.A."/>
        </authorList>
    </citation>
    <scope>NUCLEOTIDE SEQUENCE</scope>
    <source>
        <strain evidence="2">MF-1</strain>
    </source>
</reference>
<accession>A0A9Q3DG51</accession>
<evidence type="ECO:0000256" key="1">
    <source>
        <dbReference type="SAM" id="MobiDB-lite"/>
    </source>
</evidence>
<sequence length="244" mass="27774">MSPVSPGTLESQGTSQKTEKACPEPEDLEEDTLDTVIDGKTLREMIPTLPFTLQLNRNLKTKYSKDMDQFLQLHQLLKDIFQSSMDNKRFNLESHREALGASFQKICLKEIPFTEHMEITKGWNPTRKFRLLEGRETMIRENQATIQAIEEKLNHKGPTLIPSGSQGVDQSSSPAASHHSGTNRLVAKSDNYSQSQVVSRRRQGYKGENKTSFNQRQRELNPMIQKPLLLESVAPLIEIFPPLR</sequence>
<dbReference type="EMBL" id="AVOT02015488">
    <property type="protein sequence ID" value="MBW0499836.1"/>
    <property type="molecule type" value="Genomic_DNA"/>
</dbReference>
<comment type="caution">
    <text evidence="2">The sequence shown here is derived from an EMBL/GenBank/DDBJ whole genome shotgun (WGS) entry which is preliminary data.</text>
</comment>
<name>A0A9Q3DG51_9BASI</name>
<evidence type="ECO:0000313" key="3">
    <source>
        <dbReference type="Proteomes" id="UP000765509"/>
    </source>
</evidence>
<keyword evidence="3" id="KW-1185">Reference proteome</keyword>
<feature type="compositionally biased region" description="Polar residues" evidence="1">
    <location>
        <begin position="162"/>
        <end position="183"/>
    </location>
</feature>
<dbReference type="Proteomes" id="UP000765509">
    <property type="component" value="Unassembled WGS sequence"/>
</dbReference>
<feature type="region of interest" description="Disordered" evidence="1">
    <location>
        <begin position="156"/>
        <end position="219"/>
    </location>
</feature>
<organism evidence="2 3">
    <name type="scientific">Austropuccinia psidii MF-1</name>
    <dbReference type="NCBI Taxonomy" id="1389203"/>
    <lineage>
        <taxon>Eukaryota</taxon>
        <taxon>Fungi</taxon>
        <taxon>Dikarya</taxon>
        <taxon>Basidiomycota</taxon>
        <taxon>Pucciniomycotina</taxon>
        <taxon>Pucciniomycetes</taxon>
        <taxon>Pucciniales</taxon>
        <taxon>Sphaerophragmiaceae</taxon>
        <taxon>Austropuccinia</taxon>
    </lineage>
</organism>
<dbReference type="AlphaFoldDB" id="A0A9Q3DG51"/>